<dbReference type="VEuPathDB" id="FungiDB:AeMF1_000664"/>
<protein>
    <submittedName>
        <fullName evidence="1">Uncharacterized protein</fullName>
    </submittedName>
</protein>
<accession>A0A6G0W9A6</accession>
<gene>
    <name evidence="1" type="ORF">Ae201684_018233</name>
</gene>
<comment type="caution">
    <text evidence="1">The sequence shown here is derived from an EMBL/GenBank/DDBJ whole genome shotgun (WGS) entry which is preliminary data.</text>
</comment>
<reference evidence="1 2" key="1">
    <citation type="submission" date="2019-07" db="EMBL/GenBank/DDBJ databases">
        <title>Genomics analysis of Aphanomyces spp. identifies a new class of oomycete effector associated with host adaptation.</title>
        <authorList>
            <person name="Gaulin E."/>
        </authorList>
    </citation>
    <scope>NUCLEOTIDE SEQUENCE [LARGE SCALE GENOMIC DNA]</scope>
    <source>
        <strain evidence="1 2">ATCC 201684</strain>
    </source>
</reference>
<proteinExistence type="predicted"/>
<dbReference type="Proteomes" id="UP000481153">
    <property type="component" value="Unassembled WGS sequence"/>
</dbReference>
<organism evidence="1 2">
    <name type="scientific">Aphanomyces euteiches</name>
    <dbReference type="NCBI Taxonomy" id="100861"/>
    <lineage>
        <taxon>Eukaryota</taxon>
        <taxon>Sar</taxon>
        <taxon>Stramenopiles</taxon>
        <taxon>Oomycota</taxon>
        <taxon>Saprolegniomycetes</taxon>
        <taxon>Saprolegniales</taxon>
        <taxon>Verrucalvaceae</taxon>
        <taxon>Aphanomyces</taxon>
    </lineage>
</organism>
<keyword evidence="2" id="KW-1185">Reference proteome</keyword>
<dbReference type="AlphaFoldDB" id="A0A6G0W9A6"/>
<evidence type="ECO:0000313" key="2">
    <source>
        <dbReference type="Proteomes" id="UP000481153"/>
    </source>
</evidence>
<dbReference type="EMBL" id="VJMJ01000326">
    <property type="protein sequence ID" value="KAF0722756.1"/>
    <property type="molecule type" value="Genomic_DNA"/>
</dbReference>
<evidence type="ECO:0000313" key="1">
    <source>
        <dbReference type="EMBL" id="KAF0722756.1"/>
    </source>
</evidence>
<sequence>MGAPSSSPSIADAKRSLSLNTCGHIELAGPKCFPHCCPNHVYSSVCGTSIVVRVHGPLVMLENTLTYLRFDASYEPPLAVGDTMDENAVLSNLRHQTHLAGEWIASKFEVVDEKMQSRVYEFSPKSQSTLGWHYRWVGGSARQQRRAVHYLRAYVFVKESRRLRVVAMAQSSPFIVMSYRRACKACQRQSPDDKQLDLQCQCGGIYRLSANALLEESSNQQMRKLREMATTIHPFPVQEYDPGYDNRMETALATIHYFVSTFPISILAAYLDPFDQMLRVHPTRRTHSIRDEIRAHLQAPLDRLAEWSPTLQAIGAVVSSSTDLTPFIKSFSAAHAASLLSKQALEKSYAAFVEHVFNYFRQILAPFNLTPHALSDDILALCAVLHAEFPIPATTCVEKCRAFRLSVAFETFVAHMREIYMSFNMPPDALPAPTSRPLEGHWRYKALAIKHMSSHLCPSVVTLMRACYMGVSFQIVDTAKSFFIQSQHAFTNKTWAEFRLDGMPHVHRVFPDGESTMASLGGLIHGDYVAAVVHASSVALTLFSWPASRVSRLCYAVHFHLVRVDENGLKVDVRVAAAPEMAPVDDYWCMTVHERIALYDERCESPVVSFQIDYERHSME</sequence>
<name>A0A6G0W9A6_9STRA</name>